<dbReference type="AlphaFoldDB" id="A0A8H6WDQ4"/>
<reference evidence="1" key="1">
    <citation type="submission" date="2020-05" db="EMBL/GenBank/DDBJ databases">
        <title>Mycena genomes resolve the evolution of fungal bioluminescence.</title>
        <authorList>
            <person name="Tsai I.J."/>
        </authorList>
    </citation>
    <scope>NUCLEOTIDE SEQUENCE</scope>
    <source>
        <strain evidence="1">110903Hualien_Pintung</strain>
    </source>
</reference>
<dbReference type="Proteomes" id="UP000613580">
    <property type="component" value="Unassembled WGS sequence"/>
</dbReference>
<accession>A0A8H6WDQ4</accession>
<name>A0A8H6WDQ4_MYCCL</name>
<dbReference type="OrthoDB" id="540004at2759"/>
<dbReference type="EMBL" id="JACAZE010000008">
    <property type="protein sequence ID" value="KAF7308649.1"/>
    <property type="molecule type" value="Genomic_DNA"/>
</dbReference>
<dbReference type="Gene3D" id="3.40.50.150">
    <property type="entry name" value="Vaccinia Virus protein VP39"/>
    <property type="match status" value="1"/>
</dbReference>
<dbReference type="PANTHER" id="PTHR45036">
    <property type="entry name" value="METHYLTRANSFERASE LIKE 7B"/>
    <property type="match status" value="1"/>
</dbReference>
<dbReference type="InterPro" id="IPR052356">
    <property type="entry name" value="Thiol_S-MT"/>
</dbReference>
<evidence type="ECO:0008006" key="3">
    <source>
        <dbReference type="Google" id="ProtNLM"/>
    </source>
</evidence>
<evidence type="ECO:0000313" key="1">
    <source>
        <dbReference type="EMBL" id="KAF7308649.1"/>
    </source>
</evidence>
<dbReference type="InterPro" id="IPR029063">
    <property type="entry name" value="SAM-dependent_MTases_sf"/>
</dbReference>
<proteinExistence type="predicted"/>
<dbReference type="Pfam" id="PF13489">
    <property type="entry name" value="Methyltransf_23"/>
    <property type="match status" value="1"/>
</dbReference>
<sequence>MKLSASYGLLVDLFSAIWIATLPTLKAIFKQPTLILQPVAVSRIFMAAVWNAFAGPTDEGARPAKAGLIKYARGTLLDIGAGLGHSIPYLDREQVTAYVALEPNALMHDALRERAAARGYTEQDGSFLLLRGCGAEDTAEIRAQLAGAGLKIDTMLSILTFCSIPRPQETLAALVDEVLEPGGQLLFYEHVLNPLPDVARVQRFWTPIWRLAFDGCAMDRPTHLWIDQLQDGDQSVWAERTLWGKEGEPAEHLWWHQVGRFVRR</sequence>
<dbReference type="PANTHER" id="PTHR45036:SF1">
    <property type="entry name" value="METHYLTRANSFERASE LIKE 7A"/>
    <property type="match status" value="1"/>
</dbReference>
<evidence type="ECO:0000313" key="2">
    <source>
        <dbReference type="Proteomes" id="UP000613580"/>
    </source>
</evidence>
<gene>
    <name evidence="1" type="ORF">HMN09_00714300</name>
</gene>
<keyword evidence="2" id="KW-1185">Reference proteome</keyword>
<dbReference type="SUPFAM" id="SSF53335">
    <property type="entry name" value="S-adenosyl-L-methionine-dependent methyltransferases"/>
    <property type="match status" value="1"/>
</dbReference>
<comment type="caution">
    <text evidence="1">The sequence shown here is derived from an EMBL/GenBank/DDBJ whole genome shotgun (WGS) entry which is preliminary data.</text>
</comment>
<organism evidence="1 2">
    <name type="scientific">Mycena chlorophos</name>
    <name type="common">Agaric fungus</name>
    <name type="synonym">Agaricus chlorophos</name>
    <dbReference type="NCBI Taxonomy" id="658473"/>
    <lineage>
        <taxon>Eukaryota</taxon>
        <taxon>Fungi</taxon>
        <taxon>Dikarya</taxon>
        <taxon>Basidiomycota</taxon>
        <taxon>Agaricomycotina</taxon>
        <taxon>Agaricomycetes</taxon>
        <taxon>Agaricomycetidae</taxon>
        <taxon>Agaricales</taxon>
        <taxon>Marasmiineae</taxon>
        <taxon>Mycenaceae</taxon>
        <taxon>Mycena</taxon>
    </lineage>
</organism>
<protein>
    <recommendedName>
        <fullName evidence="3">Methyltransferase domain-containing protein</fullName>
    </recommendedName>
</protein>